<protein>
    <submittedName>
        <fullName evidence="13">Transmembrane p24 trafficking protein 2</fullName>
    </submittedName>
</protein>
<sequence length="205" mass="23033">MARCSAALASLLTLGLTLGLGAQAYFVSIDAHAEECFFEKVTSGTKMGLIFEVAEGGFLDIDVEITGPDGKNIYKGDRESSGKYTFAAHMDGTYKFCFSNRMSTMTPKIVMFTVDIGEAPKGHDMETEAHQNKLEEMIDELAVAMTAVKHEQEYMEVRERIHRAINDNTNSRVVLWSFFEALVLVAMTLGQIYYLKRFFEVRRVV</sequence>
<dbReference type="SUPFAM" id="SSF101576">
    <property type="entry name" value="Supernatant protein factor (SPF), C-terminal domain"/>
    <property type="match status" value="1"/>
</dbReference>
<feature type="domain" description="GOLD" evidence="12">
    <location>
        <begin position="34"/>
        <end position="116"/>
    </location>
</feature>
<evidence type="ECO:0000256" key="11">
    <source>
        <dbReference type="SAM" id="SignalP"/>
    </source>
</evidence>
<dbReference type="SMART" id="SM01190">
    <property type="entry name" value="EMP24_GP25L"/>
    <property type="match status" value="1"/>
</dbReference>
<comment type="similarity">
    <text evidence="4 9">Belongs to the EMP24/GP25L family.</text>
</comment>
<reference evidence="13" key="4">
    <citation type="submission" date="2025-08" db="UniProtKB">
        <authorList>
            <consortium name="Ensembl"/>
        </authorList>
    </citation>
    <scope>IDENTIFICATION</scope>
</reference>
<keyword evidence="5 9" id="KW-0812">Transmembrane</keyword>
<proteinExistence type="inferred from homology"/>
<keyword evidence="6 11" id="KW-0732">Signal</keyword>
<reference evidence="13" key="5">
    <citation type="submission" date="2025-09" db="UniProtKB">
        <authorList>
            <consortium name="Ensembl"/>
        </authorList>
    </citation>
    <scope>IDENTIFICATION</scope>
</reference>
<dbReference type="GO" id="GO:0005794">
    <property type="term" value="C:Golgi apparatus"/>
    <property type="evidence" value="ECO:0007669"/>
    <property type="project" value="UniProtKB-SubCell"/>
</dbReference>
<feature type="signal peptide" evidence="11">
    <location>
        <begin position="1"/>
        <end position="19"/>
    </location>
</feature>
<reference evidence="14" key="2">
    <citation type="journal article" date="2007" name="PLoS Biol.">
        <title>Survey sequencing and comparative analysis of the elephant shark (Callorhinchus milii) genome.</title>
        <authorList>
            <person name="Venkatesh B."/>
            <person name="Kirkness E.F."/>
            <person name="Loh Y.H."/>
            <person name="Halpern A.L."/>
            <person name="Lee A.P."/>
            <person name="Johnson J."/>
            <person name="Dandona N."/>
            <person name="Viswanathan L.D."/>
            <person name="Tay A."/>
            <person name="Venter J.C."/>
            <person name="Strausberg R.L."/>
            <person name="Brenner S."/>
        </authorList>
    </citation>
    <scope>NUCLEOTIDE SEQUENCE [LARGE SCALE GENOMIC DNA]</scope>
</reference>
<dbReference type="GO" id="GO:0033116">
    <property type="term" value="C:endoplasmic reticulum-Golgi intermediate compartment membrane"/>
    <property type="evidence" value="ECO:0007669"/>
    <property type="project" value="UniProtKB-SubCell"/>
</dbReference>
<dbReference type="GO" id="GO:0005789">
    <property type="term" value="C:endoplasmic reticulum membrane"/>
    <property type="evidence" value="ECO:0007669"/>
    <property type="project" value="UniProtKB-SubCell"/>
</dbReference>
<evidence type="ECO:0000259" key="12">
    <source>
        <dbReference type="PROSITE" id="PS50866"/>
    </source>
</evidence>
<dbReference type="PANTHER" id="PTHR22811">
    <property type="entry name" value="TRANSMEMBRANE EMP24 DOMAIN-CONTAINING PROTEIN"/>
    <property type="match status" value="1"/>
</dbReference>
<keyword evidence="7 10" id="KW-1133">Transmembrane helix</keyword>
<accession>A0A4W3J2E5</accession>
<evidence type="ECO:0000256" key="8">
    <source>
        <dbReference type="ARBA" id="ARBA00023136"/>
    </source>
</evidence>
<dbReference type="InterPro" id="IPR009038">
    <property type="entry name" value="GOLD_dom"/>
</dbReference>
<dbReference type="PROSITE" id="PS50866">
    <property type="entry name" value="GOLD"/>
    <property type="match status" value="1"/>
</dbReference>
<reference evidence="14" key="1">
    <citation type="journal article" date="2006" name="Science">
        <title>Ancient noncoding elements conserved in the human genome.</title>
        <authorList>
            <person name="Venkatesh B."/>
            <person name="Kirkness E.F."/>
            <person name="Loh Y.H."/>
            <person name="Halpern A.L."/>
            <person name="Lee A.P."/>
            <person name="Johnson J."/>
            <person name="Dandona N."/>
            <person name="Viswanathan L.D."/>
            <person name="Tay A."/>
            <person name="Venter J.C."/>
            <person name="Strausberg R.L."/>
            <person name="Brenner S."/>
        </authorList>
    </citation>
    <scope>NUCLEOTIDE SEQUENCE [LARGE SCALE GENOMIC DNA]</scope>
</reference>
<keyword evidence="14" id="KW-1185">Reference proteome</keyword>
<evidence type="ECO:0000313" key="13">
    <source>
        <dbReference type="Ensembl" id="ENSCMIP00000033791.1"/>
    </source>
</evidence>
<dbReference type="GeneTree" id="ENSGT00940000155143"/>
<dbReference type="Proteomes" id="UP000314986">
    <property type="component" value="Unassembled WGS sequence"/>
</dbReference>
<dbReference type="RefSeq" id="XP_007905987.1">
    <property type="nucleotide sequence ID" value="XM_007907796.2"/>
</dbReference>
<dbReference type="InterPro" id="IPR015720">
    <property type="entry name" value="Emp24-like"/>
</dbReference>
<dbReference type="CTD" id="10959"/>
<dbReference type="OrthoDB" id="1929172at2759"/>
<feature type="transmembrane region" description="Helical" evidence="10">
    <location>
        <begin position="173"/>
        <end position="195"/>
    </location>
</feature>
<feature type="chain" id="PRO_5021380425" evidence="11">
    <location>
        <begin position="20"/>
        <end position="205"/>
    </location>
</feature>
<dbReference type="Pfam" id="PF01105">
    <property type="entry name" value="EMP24_GP25L"/>
    <property type="match status" value="1"/>
</dbReference>
<gene>
    <name evidence="13" type="primary">tmed2</name>
</gene>
<evidence type="ECO:0000256" key="3">
    <source>
        <dbReference type="ARBA" id="ARBA00004619"/>
    </source>
</evidence>
<keyword evidence="8 10" id="KW-0472">Membrane</keyword>
<evidence type="ECO:0000256" key="4">
    <source>
        <dbReference type="ARBA" id="ARBA00007104"/>
    </source>
</evidence>
<organism evidence="13 14">
    <name type="scientific">Callorhinchus milii</name>
    <name type="common">Ghost shark</name>
    <dbReference type="NCBI Taxonomy" id="7868"/>
    <lineage>
        <taxon>Eukaryota</taxon>
        <taxon>Metazoa</taxon>
        <taxon>Chordata</taxon>
        <taxon>Craniata</taxon>
        <taxon>Vertebrata</taxon>
        <taxon>Chondrichthyes</taxon>
        <taxon>Holocephali</taxon>
        <taxon>Chimaeriformes</taxon>
        <taxon>Callorhinchidae</taxon>
        <taxon>Callorhinchus</taxon>
    </lineage>
</organism>
<dbReference type="GeneID" id="103188007"/>
<reference evidence="14" key="3">
    <citation type="journal article" date="2014" name="Nature">
        <title>Elephant shark genome provides unique insights into gnathostome evolution.</title>
        <authorList>
            <consortium name="International Elephant Shark Genome Sequencing Consortium"/>
            <person name="Venkatesh B."/>
            <person name="Lee A.P."/>
            <person name="Ravi V."/>
            <person name="Maurya A.K."/>
            <person name="Lian M.M."/>
            <person name="Swann J.B."/>
            <person name="Ohta Y."/>
            <person name="Flajnik M.F."/>
            <person name="Sutoh Y."/>
            <person name="Kasahara M."/>
            <person name="Hoon S."/>
            <person name="Gangu V."/>
            <person name="Roy S.W."/>
            <person name="Irimia M."/>
            <person name="Korzh V."/>
            <person name="Kondrychyn I."/>
            <person name="Lim Z.W."/>
            <person name="Tay B.H."/>
            <person name="Tohari S."/>
            <person name="Kong K.W."/>
            <person name="Ho S."/>
            <person name="Lorente-Galdos B."/>
            <person name="Quilez J."/>
            <person name="Marques-Bonet T."/>
            <person name="Raney B.J."/>
            <person name="Ingham P.W."/>
            <person name="Tay A."/>
            <person name="Hillier L.W."/>
            <person name="Minx P."/>
            <person name="Boehm T."/>
            <person name="Wilson R.K."/>
            <person name="Brenner S."/>
            <person name="Warren W.C."/>
        </authorList>
    </citation>
    <scope>NUCLEOTIDE SEQUENCE [LARGE SCALE GENOMIC DNA]</scope>
</reference>
<evidence type="ECO:0000313" key="14">
    <source>
        <dbReference type="Proteomes" id="UP000314986"/>
    </source>
</evidence>
<evidence type="ECO:0000256" key="6">
    <source>
        <dbReference type="ARBA" id="ARBA00022729"/>
    </source>
</evidence>
<evidence type="ECO:0000256" key="7">
    <source>
        <dbReference type="ARBA" id="ARBA00022989"/>
    </source>
</evidence>
<dbReference type="InterPro" id="IPR036598">
    <property type="entry name" value="GOLD_dom_sf"/>
</dbReference>
<evidence type="ECO:0000256" key="10">
    <source>
        <dbReference type="SAM" id="Phobius"/>
    </source>
</evidence>
<dbReference type="Ensembl" id="ENSCMIT00000034302.1">
    <property type="protein sequence ID" value="ENSCMIP00000033791.1"/>
    <property type="gene ID" value="ENSCMIG00000014401.1"/>
</dbReference>
<evidence type="ECO:0000256" key="9">
    <source>
        <dbReference type="RuleBase" id="RU003827"/>
    </source>
</evidence>
<evidence type="ECO:0000256" key="2">
    <source>
        <dbReference type="ARBA" id="ARBA00004151"/>
    </source>
</evidence>
<dbReference type="AlphaFoldDB" id="A0A4W3J2E5"/>
<name>A0A4W3J2E5_CALMI</name>
<comment type="subcellular location">
    <subcellularLocation>
        <location evidence="1">Endoplasmic reticulum membrane</location>
        <topology evidence="1">Single-pass type I membrane protein</topology>
    </subcellularLocation>
    <subcellularLocation>
        <location evidence="2">Endoplasmic reticulum-Golgi intermediate compartment membrane</location>
        <topology evidence="2">Single-pass type I membrane protein</topology>
    </subcellularLocation>
    <subcellularLocation>
        <location evidence="3">Golgi apparatus</location>
        <location evidence="3">cis-Golgi network membrane</location>
        <topology evidence="3">Single-pass type I membrane protein</topology>
    </subcellularLocation>
    <subcellularLocation>
        <location evidence="9">Membrane</location>
        <topology evidence="9">Single-pass type I membrane protein</topology>
    </subcellularLocation>
</comment>
<evidence type="ECO:0000256" key="5">
    <source>
        <dbReference type="ARBA" id="ARBA00022692"/>
    </source>
</evidence>
<evidence type="ECO:0000256" key="1">
    <source>
        <dbReference type="ARBA" id="ARBA00004115"/>
    </source>
</evidence>